<feature type="region of interest" description="Disordered" evidence="1">
    <location>
        <begin position="31"/>
        <end position="98"/>
    </location>
</feature>
<dbReference type="Proteomes" id="UP001599542">
    <property type="component" value="Unassembled WGS sequence"/>
</dbReference>
<protein>
    <submittedName>
        <fullName evidence="2">Uncharacterized protein</fullName>
    </submittedName>
</protein>
<name>A0ABW6GNC3_9ACTN</name>
<gene>
    <name evidence="2" type="ORF">ACFW6T_19830</name>
</gene>
<proteinExistence type="predicted"/>
<keyword evidence="3" id="KW-1185">Reference proteome</keyword>
<organism evidence="2 3">
    <name type="scientific">Kitasatospora phosalacinea</name>
    <dbReference type="NCBI Taxonomy" id="2065"/>
    <lineage>
        <taxon>Bacteria</taxon>
        <taxon>Bacillati</taxon>
        <taxon>Actinomycetota</taxon>
        <taxon>Actinomycetes</taxon>
        <taxon>Kitasatosporales</taxon>
        <taxon>Streptomycetaceae</taxon>
        <taxon>Kitasatospora</taxon>
    </lineage>
</organism>
<feature type="compositionally biased region" description="Low complexity" evidence="1">
    <location>
        <begin position="70"/>
        <end position="83"/>
    </location>
</feature>
<comment type="caution">
    <text evidence="2">The sequence shown here is derived from an EMBL/GenBank/DDBJ whole genome shotgun (WGS) entry which is preliminary data.</text>
</comment>
<dbReference type="RefSeq" id="WP_380319386.1">
    <property type="nucleotide sequence ID" value="NZ_JBHYPW010000008.1"/>
</dbReference>
<accession>A0ABW6GNC3</accession>
<feature type="compositionally biased region" description="Low complexity" evidence="1">
    <location>
        <begin position="31"/>
        <end position="50"/>
    </location>
</feature>
<evidence type="ECO:0000313" key="3">
    <source>
        <dbReference type="Proteomes" id="UP001599542"/>
    </source>
</evidence>
<sequence length="98" mass="10157">MTERSTDRTAMLRRGTEELLAERGMMAEPVALAPQLPTGAAPGTGTALGTRSGPHHGDAVFSHGGRRAPETAGPTAGPAAHTELPGHRHRGAERHSAH</sequence>
<reference evidence="2 3" key="1">
    <citation type="submission" date="2024-09" db="EMBL/GenBank/DDBJ databases">
        <title>The Natural Products Discovery Center: Release of the First 8490 Sequenced Strains for Exploring Actinobacteria Biosynthetic Diversity.</title>
        <authorList>
            <person name="Kalkreuter E."/>
            <person name="Kautsar S.A."/>
            <person name="Yang D."/>
            <person name="Bader C.D."/>
            <person name="Teijaro C.N."/>
            <person name="Fluegel L."/>
            <person name="Davis C.M."/>
            <person name="Simpson J.R."/>
            <person name="Lauterbach L."/>
            <person name="Steele A.D."/>
            <person name="Gui C."/>
            <person name="Meng S."/>
            <person name="Li G."/>
            <person name="Viehrig K."/>
            <person name="Ye F."/>
            <person name="Su P."/>
            <person name="Kiefer A.F."/>
            <person name="Nichols A."/>
            <person name="Cepeda A.J."/>
            <person name="Yan W."/>
            <person name="Fan B."/>
            <person name="Jiang Y."/>
            <person name="Adhikari A."/>
            <person name="Zheng C.-J."/>
            <person name="Schuster L."/>
            <person name="Cowan T.M."/>
            <person name="Smanski M.J."/>
            <person name="Chevrette M.G."/>
            <person name="De Carvalho L.P.S."/>
            <person name="Shen B."/>
        </authorList>
    </citation>
    <scope>NUCLEOTIDE SEQUENCE [LARGE SCALE GENOMIC DNA]</scope>
    <source>
        <strain evidence="2 3">NPDC058753</strain>
    </source>
</reference>
<dbReference type="EMBL" id="JBHYPX010000040">
    <property type="protein sequence ID" value="MFE1354237.1"/>
    <property type="molecule type" value="Genomic_DNA"/>
</dbReference>
<evidence type="ECO:0000313" key="2">
    <source>
        <dbReference type="EMBL" id="MFE1354237.1"/>
    </source>
</evidence>
<evidence type="ECO:0000256" key="1">
    <source>
        <dbReference type="SAM" id="MobiDB-lite"/>
    </source>
</evidence>